<name>A0A0L0NL83_TOLOC</name>
<keyword evidence="2" id="KW-1185">Reference proteome</keyword>
<dbReference type="EMBL" id="LFRF01000002">
    <property type="protein sequence ID" value="KND94485.1"/>
    <property type="molecule type" value="Genomic_DNA"/>
</dbReference>
<evidence type="ECO:0000313" key="1">
    <source>
        <dbReference type="EMBL" id="KND94485.1"/>
    </source>
</evidence>
<proteinExistence type="predicted"/>
<dbReference type="AlphaFoldDB" id="A0A0L0NL83"/>
<comment type="caution">
    <text evidence="1">The sequence shown here is derived from an EMBL/GenBank/DDBJ whole genome shotgun (WGS) entry which is preliminary data.</text>
</comment>
<evidence type="ECO:0000313" key="2">
    <source>
        <dbReference type="Proteomes" id="UP000036947"/>
    </source>
</evidence>
<protein>
    <submittedName>
        <fullName evidence="1">Uncharacterized protein</fullName>
    </submittedName>
</protein>
<organism evidence="1 2">
    <name type="scientific">Tolypocladium ophioglossoides (strain CBS 100239)</name>
    <name type="common">Snaketongue truffleclub</name>
    <name type="synonym">Elaphocordyceps ophioglossoides</name>
    <dbReference type="NCBI Taxonomy" id="1163406"/>
    <lineage>
        <taxon>Eukaryota</taxon>
        <taxon>Fungi</taxon>
        <taxon>Dikarya</taxon>
        <taxon>Ascomycota</taxon>
        <taxon>Pezizomycotina</taxon>
        <taxon>Sordariomycetes</taxon>
        <taxon>Hypocreomycetidae</taxon>
        <taxon>Hypocreales</taxon>
        <taxon>Ophiocordycipitaceae</taxon>
        <taxon>Tolypocladium</taxon>
    </lineage>
</organism>
<dbReference type="Proteomes" id="UP000036947">
    <property type="component" value="Unassembled WGS sequence"/>
</dbReference>
<gene>
    <name evidence="1" type="ORF">TOPH_00894</name>
</gene>
<reference evidence="1 2" key="1">
    <citation type="journal article" date="2015" name="BMC Genomics">
        <title>The genome of the truffle-parasite Tolypocladium ophioglossoides and the evolution of antifungal peptaibiotics.</title>
        <authorList>
            <person name="Quandt C.A."/>
            <person name="Bushley K.E."/>
            <person name="Spatafora J.W."/>
        </authorList>
    </citation>
    <scope>NUCLEOTIDE SEQUENCE [LARGE SCALE GENOMIC DNA]</scope>
    <source>
        <strain evidence="1 2">CBS 100239</strain>
    </source>
</reference>
<accession>A0A0L0NL83</accession>
<sequence>MNVLRSVQAAEWLLPIRVQSGSAHRVSQLRKEGRHRVTQPDTQVPITRDEVEFIAKIHYHLINNCSVTKLDCSQTRLQLDLMPPKTRNQAAKGMGPLH</sequence>